<dbReference type="EMBL" id="AZHX01000603">
    <property type="protein sequence ID" value="ETX06787.1"/>
    <property type="molecule type" value="Genomic_DNA"/>
</dbReference>
<gene>
    <name evidence="1" type="ORF">ETSY2_15060</name>
</gene>
<sequence>MDALDEFFAVWTEPEAWCEICGEFPAIHVVLRDTGGKFGGIMSHVRIWNPNTQTRVPACRHCCKDQMNAIGQSTSPPVPQEWSSPSVPPLSFFSFVVWWATRLGQRTVKRLHRGLRHLHRLR</sequence>
<dbReference type="Proteomes" id="UP000019140">
    <property type="component" value="Unassembled WGS sequence"/>
</dbReference>
<protein>
    <submittedName>
        <fullName evidence="1">Uncharacterized protein</fullName>
    </submittedName>
</protein>
<reference evidence="1 2" key="1">
    <citation type="journal article" date="2014" name="Nature">
        <title>An environmental bacterial taxon with a large and distinct metabolic repertoire.</title>
        <authorList>
            <person name="Wilson M.C."/>
            <person name="Mori T."/>
            <person name="Ruckert C."/>
            <person name="Uria A.R."/>
            <person name="Helf M.J."/>
            <person name="Takada K."/>
            <person name="Gernert C."/>
            <person name="Steffens U.A."/>
            <person name="Heycke N."/>
            <person name="Schmitt S."/>
            <person name="Rinke C."/>
            <person name="Helfrich E.J."/>
            <person name="Brachmann A.O."/>
            <person name="Gurgui C."/>
            <person name="Wakimoto T."/>
            <person name="Kracht M."/>
            <person name="Crusemann M."/>
            <person name="Hentschel U."/>
            <person name="Abe I."/>
            <person name="Matsunaga S."/>
            <person name="Kalinowski J."/>
            <person name="Takeyama H."/>
            <person name="Piel J."/>
        </authorList>
    </citation>
    <scope>NUCLEOTIDE SEQUENCE [LARGE SCALE GENOMIC DNA]</scope>
    <source>
        <strain evidence="2">TSY2</strain>
    </source>
</reference>
<dbReference type="HOGENOM" id="CLU_2022495_0_0_7"/>
<name>W4MAY8_9BACT</name>
<dbReference type="AlphaFoldDB" id="W4MAY8"/>
<proteinExistence type="predicted"/>
<comment type="caution">
    <text evidence="1">The sequence shown here is derived from an EMBL/GenBank/DDBJ whole genome shotgun (WGS) entry which is preliminary data.</text>
</comment>
<organism evidence="1 2">
    <name type="scientific">Candidatus Entotheonella gemina</name>
    <dbReference type="NCBI Taxonomy" id="1429439"/>
    <lineage>
        <taxon>Bacteria</taxon>
        <taxon>Pseudomonadati</taxon>
        <taxon>Nitrospinota/Tectimicrobiota group</taxon>
        <taxon>Candidatus Tectimicrobiota</taxon>
        <taxon>Candidatus Entotheonellia</taxon>
        <taxon>Candidatus Entotheonellales</taxon>
        <taxon>Candidatus Entotheonellaceae</taxon>
        <taxon>Candidatus Entotheonella</taxon>
    </lineage>
</organism>
<evidence type="ECO:0000313" key="2">
    <source>
        <dbReference type="Proteomes" id="UP000019140"/>
    </source>
</evidence>
<keyword evidence="2" id="KW-1185">Reference proteome</keyword>
<evidence type="ECO:0000313" key="1">
    <source>
        <dbReference type="EMBL" id="ETX06787.1"/>
    </source>
</evidence>
<accession>W4MAY8</accession>